<proteinExistence type="predicted"/>
<dbReference type="InterPro" id="IPR018800">
    <property type="entry name" value="PRCC"/>
</dbReference>
<feature type="region of interest" description="Disordered" evidence="1">
    <location>
        <begin position="113"/>
        <end position="246"/>
    </location>
</feature>
<feature type="region of interest" description="Disordered" evidence="1">
    <location>
        <begin position="1"/>
        <end position="77"/>
    </location>
</feature>
<sequence>MALVAYSDDSDLGTDSEDGDEAQKYAAVRAGNGKSLVEPPARVPPATLPPARTEGGVDSIEDEDEDFSKSENTSSTLFSSVPAAVPVSSLLNVGEVEEDEIVDVPTVDTWKVTQELKKQNNGMEEASQPGPQPAPISKERKKVKIFVPSLSEFSDDDEEEERKEPPKKKLNPSKGGSGLFSVLPEPKHLTAKETGRSLVPHVLTKRPTQPKKPQTKVPKVAMATAGVGRSPATNVAGHVSDEEDDEAPAGTIDFFSLSETTSVDPVMASKGLAAHHVPAAAASYILPIREVAEAPLNQLEQPPPVVEQQYQDYEEEGPSERMPNSSQPAATGTIAAAGTIDEATILRLAGKRGRAEAISFIDVNADDALLTRDEWMTKALTEEKPLHGFSKKREGLPTQKQKQKHQITYLAHQAKERELDLKNTWAQNKMTKMQSQAKYGF</sequence>
<dbReference type="PANTHER" id="PTHR13621:SF2">
    <property type="entry name" value="PROLINE-RICH PROTEIN PRCC"/>
    <property type="match status" value="1"/>
</dbReference>
<name>A0A0P4WB63_SCYOL</name>
<evidence type="ECO:0000313" key="2">
    <source>
        <dbReference type="EMBL" id="JAI64449.1"/>
    </source>
</evidence>
<evidence type="ECO:0000256" key="1">
    <source>
        <dbReference type="SAM" id="MobiDB-lite"/>
    </source>
</evidence>
<dbReference type="Pfam" id="PF10253">
    <property type="entry name" value="PRCC"/>
    <property type="match status" value="1"/>
</dbReference>
<organism evidence="2">
    <name type="scientific">Scylla olivacea</name>
    <name type="common">Orange mud crab</name>
    <name type="synonym">Cancer olivacea</name>
    <dbReference type="NCBI Taxonomy" id="85551"/>
    <lineage>
        <taxon>Eukaryota</taxon>
        <taxon>Metazoa</taxon>
        <taxon>Ecdysozoa</taxon>
        <taxon>Arthropoda</taxon>
        <taxon>Crustacea</taxon>
        <taxon>Multicrustacea</taxon>
        <taxon>Malacostraca</taxon>
        <taxon>Eumalacostraca</taxon>
        <taxon>Eucarida</taxon>
        <taxon>Decapoda</taxon>
        <taxon>Pleocyemata</taxon>
        <taxon>Brachyura</taxon>
        <taxon>Eubrachyura</taxon>
        <taxon>Portunoidea</taxon>
        <taxon>Portunidae</taxon>
        <taxon>Portuninae</taxon>
        <taxon>Scylla</taxon>
    </lineage>
</organism>
<feature type="compositionally biased region" description="Acidic residues" evidence="1">
    <location>
        <begin position="8"/>
        <end position="20"/>
    </location>
</feature>
<feature type="compositionally biased region" description="Low complexity" evidence="1">
    <location>
        <begin position="211"/>
        <end position="220"/>
    </location>
</feature>
<feature type="compositionally biased region" description="Basic and acidic residues" evidence="1">
    <location>
        <begin position="185"/>
        <end position="195"/>
    </location>
</feature>
<dbReference type="PANTHER" id="PTHR13621">
    <property type="entry name" value="PROLINE-RICH PROTEIN PRCC"/>
    <property type="match status" value="1"/>
</dbReference>
<evidence type="ECO:0008006" key="3">
    <source>
        <dbReference type="Google" id="ProtNLM"/>
    </source>
</evidence>
<dbReference type="AlphaFoldDB" id="A0A0P4WB63"/>
<accession>A0A0P4WB63</accession>
<dbReference type="GO" id="GO:0005634">
    <property type="term" value="C:nucleus"/>
    <property type="evidence" value="ECO:0007669"/>
    <property type="project" value="TreeGrafter"/>
</dbReference>
<dbReference type="EMBL" id="GDRN01066968">
    <property type="protein sequence ID" value="JAI64449.1"/>
    <property type="molecule type" value="Transcribed_RNA"/>
</dbReference>
<protein>
    <recommendedName>
        <fullName evidence="3">Proline-rich protein PRCC</fullName>
    </recommendedName>
</protein>
<reference evidence="2" key="1">
    <citation type="submission" date="2015-09" db="EMBL/GenBank/DDBJ databases">
        <title>Scylla olivacea transcriptome.</title>
        <authorList>
            <person name="Ikhwanuddin M."/>
        </authorList>
    </citation>
    <scope>NUCLEOTIDE SEQUENCE</scope>
</reference>